<dbReference type="KEGG" id="mas:Mahau_0104"/>
<dbReference type="AlphaFoldDB" id="F3ZVV3"/>
<dbReference type="InterPro" id="IPR010998">
    <property type="entry name" value="Integrase_recombinase_N"/>
</dbReference>
<organism evidence="9 10">
    <name type="scientific">Mahella australiensis (strain DSM 15567 / CIP 107919 / 50-1 BON)</name>
    <dbReference type="NCBI Taxonomy" id="697281"/>
    <lineage>
        <taxon>Bacteria</taxon>
        <taxon>Bacillati</taxon>
        <taxon>Bacillota</taxon>
        <taxon>Clostridia</taxon>
        <taxon>Thermoanaerobacterales</taxon>
        <taxon>Thermoanaerobacterales Family IV. Incertae Sedis</taxon>
        <taxon>Mahella</taxon>
    </lineage>
</organism>
<protein>
    <submittedName>
        <fullName evidence="9">Integrase family protein</fullName>
    </submittedName>
</protein>
<accession>F3ZVV3</accession>
<feature type="domain" description="Tyr recombinase" evidence="7">
    <location>
        <begin position="165"/>
        <end position="363"/>
    </location>
</feature>
<dbReference type="InterPro" id="IPR013762">
    <property type="entry name" value="Integrase-like_cat_sf"/>
</dbReference>
<reference evidence="9 10" key="2">
    <citation type="journal article" date="2011" name="Stand. Genomic Sci.">
        <title>Complete genome sequence of Mahella australiensis type strain (50-1 BON).</title>
        <authorList>
            <person name="Sikorski J."/>
            <person name="Teshima H."/>
            <person name="Nolan M."/>
            <person name="Lucas S."/>
            <person name="Hammon N."/>
            <person name="Deshpande S."/>
            <person name="Cheng J.F."/>
            <person name="Pitluck S."/>
            <person name="Liolios K."/>
            <person name="Pagani I."/>
            <person name="Ivanova N."/>
            <person name="Huntemann M."/>
            <person name="Mavromatis K."/>
            <person name="Ovchinikova G."/>
            <person name="Pati A."/>
            <person name="Tapia R."/>
            <person name="Han C."/>
            <person name="Goodwin L."/>
            <person name="Chen A."/>
            <person name="Palaniappan K."/>
            <person name="Land M."/>
            <person name="Hauser L."/>
            <person name="Ngatchou-Djao O.D."/>
            <person name="Rohde M."/>
            <person name="Pukall R."/>
            <person name="Spring S."/>
            <person name="Abt B."/>
            <person name="Goker M."/>
            <person name="Detter J.C."/>
            <person name="Woyke T."/>
            <person name="Bristow J."/>
            <person name="Markowitz V."/>
            <person name="Hugenholtz P."/>
            <person name="Eisen J.A."/>
            <person name="Kyrpides N.C."/>
            <person name="Klenk H.P."/>
            <person name="Lapidus A."/>
        </authorList>
    </citation>
    <scope>NUCLEOTIDE SEQUENCE [LARGE SCALE GENOMIC DNA]</scope>
    <source>
        <strain evidence="10">DSM 15567 / CIP 107919 / 50-1 BON</strain>
    </source>
</reference>
<dbReference type="PROSITE" id="PS51900">
    <property type="entry name" value="CB"/>
    <property type="match status" value="1"/>
</dbReference>
<keyword evidence="3" id="KW-0229">DNA integration</keyword>
<dbReference type="HOGENOM" id="CLU_027562_17_1_9"/>
<dbReference type="SUPFAM" id="SSF56349">
    <property type="entry name" value="DNA breaking-rejoining enzymes"/>
    <property type="match status" value="1"/>
</dbReference>
<dbReference type="Proteomes" id="UP000008457">
    <property type="component" value="Chromosome"/>
</dbReference>
<reference evidence="10" key="1">
    <citation type="submission" date="2010-11" db="EMBL/GenBank/DDBJ databases">
        <title>The complete genome of Mahella australiensis DSM 15567.</title>
        <authorList>
            <consortium name="US DOE Joint Genome Institute (JGI-PGF)"/>
            <person name="Lucas S."/>
            <person name="Copeland A."/>
            <person name="Lapidus A."/>
            <person name="Bruce D."/>
            <person name="Goodwin L."/>
            <person name="Pitluck S."/>
            <person name="Kyrpides N."/>
            <person name="Mavromatis K."/>
            <person name="Pagani I."/>
            <person name="Ivanova N."/>
            <person name="Teshima H."/>
            <person name="Brettin T."/>
            <person name="Detter J.C."/>
            <person name="Han C."/>
            <person name="Tapia R."/>
            <person name="Land M."/>
            <person name="Hauser L."/>
            <person name="Markowitz V."/>
            <person name="Cheng J.-F."/>
            <person name="Hugenholtz P."/>
            <person name="Woyke T."/>
            <person name="Wu D."/>
            <person name="Spring S."/>
            <person name="Pukall R."/>
            <person name="Steenblock K."/>
            <person name="Schneider S."/>
            <person name="Klenk H.-P."/>
            <person name="Eisen J.A."/>
        </authorList>
    </citation>
    <scope>NUCLEOTIDE SEQUENCE [LARGE SCALE GENOMIC DNA]</scope>
    <source>
        <strain evidence="10">DSM 15567 / CIP 107919 / 50-1 BON</strain>
    </source>
</reference>
<comment type="similarity">
    <text evidence="2">Belongs to the 'phage' integrase family.</text>
</comment>
<dbReference type="Pfam" id="PF14657">
    <property type="entry name" value="Arm-DNA-bind_4"/>
    <property type="match status" value="1"/>
</dbReference>
<dbReference type="PROSITE" id="PS51898">
    <property type="entry name" value="TYR_RECOMBINASE"/>
    <property type="match status" value="1"/>
</dbReference>
<evidence type="ECO:0000259" key="7">
    <source>
        <dbReference type="PROSITE" id="PS51898"/>
    </source>
</evidence>
<evidence type="ECO:0000256" key="5">
    <source>
        <dbReference type="ARBA" id="ARBA00023172"/>
    </source>
</evidence>
<evidence type="ECO:0000256" key="4">
    <source>
        <dbReference type="ARBA" id="ARBA00023125"/>
    </source>
</evidence>
<dbReference type="GO" id="GO:0006310">
    <property type="term" value="P:DNA recombination"/>
    <property type="evidence" value="ECO:0007669"/>
    <property type="project" value="UniProtKB-KW"/>
</dbReference>
<evidence type="ECO:0000259" key="8">
    <source>
        <dbReference type="PROSITE" id="PS51900"/>
    </source>
</evidence>
<dbReference type="CDD" id="cd01189">
    <property type="entry name" value="INT_ICEBs1_C_like"/>
    <property type="match status" value="1"/>
</dbReference>
<dbReference type="InterPro" id="IPR002104">
    <property type="entry name" value="Integrase_catalytic"/>
</dbReference>
<dbReference type="PANTHER" id="PTHR30349:SF64">
    <property type="entry name" value="PROPHAGE INTEGRASE INTD-RELATED"/>
    <property type="match status" value="1"/>
</dbReference>
<gene>
    <name evidence="9" type="ordered locus">Mahau_0104</name>
</gene>
<dbReference type="InterPro" id="IPR004107">
    <property type="entry name" value="Integrase_SAM-like_N"/>
</dbReference>
<dbReference type="GO" id="GO:0003677">
    <property type="term" value="F:DNA binding"/>
    <property type="evidence" value="ECO:0007669"/>
    <property type="project" value="UniProtKB-UniRule"/>
</dbReference>
<dbReference type="InterPro" id="IPR011010">
    <property type="entry name" value="DNA_brk_join_enz"/>
</dbReference>
<evidence type="ECO:0000256" key="3">
    <source>
        <dbReference type="ARBA" id="ARBA00022908"/>
    </source>
</evidence>
<dbReference type="Gene3D" id="1.10.443.10">
    <property type="entry name" value="Intergrase catalytic core"/>
    <property type="match status" value="1"/>
</dbReference>
<dbReference type="PANTHER" id="PTHR30349">
    <property type="entry name" value="PHAGE INTEGRASE-RELATED"/>
    <property type="match status" value="1"/>
</dbReference>
<dbReference type="Pfam" id="PF00589">
    <property type="entry name" value="Phage_integrase"/>
    <property type="match status" value="1"/>
</dbReference>
<dbReference type="GO" id="GO:0015074">
    <property type="term" value="P:DNA integration"/>
    <property type="evidence" value="ECO:0007669"/>
    <property type="project" value="UniProtKB-KW"/>
</dbReference>
<dbReference type="RefSeq" id="WP_013779761.1">
    <property type="nucleotide sequence ID" value="NC_015520.1"/>
</dbReference>
<evidence type="ECO:0000256" key="1">
    <source>
        <dbReference type="ARBA" id="ARBA00003283"/>
    </source>
</evidence>
<evidence type="ECO:0000256" key="2">
    <source>
        <dbReference type="ARBA" id="ARBA00008857"/>
    </source>
</evidence>
<keyword evidence="10" id="KW-1185">Reference proteome</keyword>
<dbReference type="EMBL" id="CP002360">
    <property type="protein sequence ID" value="AEE95327.1"/>
    <property type="molecule type" value="Genomic_DNA"/>
</dbReference>
<dbReference type="InterPro" id="IPR050090">
    <property type="entry name" value="Tyrosine_recombinase_XerCD"/>
</dbReference>
<evidence type="ECO:0000313" key="10">
    <source>
        <dbReference type="Proteomes" id="UP000008457"/>
    </source>
</evidence>
<dbReference type="InterPro" id="IPR028259">
    <property type="entry name" value="AP2-like_int_N"/>
</dbReference>
<comment type="function">
    <text evidence="1">Site-specific tyrosine recombinase, which acts by catalyzing the cutting and rejoining of the recombining DNA molecules.</text>
</comment>
<dbReference type="Gene3D" id="1.10.150.130">
    <property type="match status" value="1"/>
</dbReference>
<evidence type="ECO:0000256" key="6">
    <source>
        <dbReference type="PROSITE-ProRule" id="PRU01248"/>
    </source>
</evidence>
<dbReference type="OrthoDB" id="9785687at2"/>
<proteinExistence type="inferred from homology"/>
<sequence length="371" mass="42442">MRGHIRKRGSTYSIVVDVGNDENGKRKQKWYSGYKTKKEAEKALADIIAKIEKGEYFEPEKMSLATYLDYWLGNYAKTNVAASTYKRYTEFAAHIKTNLGSIMLPKLKPAHIQSFYSTLLEQGLSKSTVLKVHRMLHLALKHAVNWQIIISNPADAVTPPRPDKVEMHVWDMNTVNQFLNDVSDEPIYMPVLLALQTGMREGEICGLKWEDVNLKQGTLTVKQALQRINGILTIKDTKTAKSKRTIALMDYTVQALKEHKKQQNTVKLMMGPAAYHDQGFVCAWDDGRPYDPHYVGEKFTELIDKLDYPKIRFHDLRHTHATMLLQQGVNPKIVSERLGHSQVSITLDTYSHVLPNMQKEAITKLDELFIK</sequence>
<dbReference type="eggNOG" id="COG0582">
    <property type="taxonomic scope" value="Bacteria"/>
</dbReference>
<dbReference type="InterPro" id="IPR044068">
    <property type="entry name" value="CB"/>
</dbReference>
<keyword evidence="4 6" id="KW-0238">DNA-binding</keyword>
<feature type="domain" description="Core-binding (CB)" evidence="8">
    <location>
        <begin position="62"/>
        <end position="144"/>
    </location>
</feature>
<keyword evidence="5" id="KW-0233">DNA recombination</keyword>
<dbReference type="Pfam" id="PF14659">
    <property type="entry name" value="Phage_int_SAM_3"/>
    <property type="match status" value="1"/>
</dbReference>
<evidence type="ECO:0000313" key="9">
    <source>
        <dbReference type="EMBL" id="AEE95327.1"/>
    </source>
</evidence>
<name>F3ZVV3_MAHA5</name>
<dbReference type="STRING" id="697281.Mahau_0104"/>